<evidence type="ECO:0000256" key="1">
    <source>
        <dbReference type="SAM" id="SignalP"/>
    </source>
</evidence>
<dbReference type="RefSeq" id="WP_220563718.1">
    <property type="nucleotide sequence ID" value="NZ_CP074133.1"/>
</dbReference>
<evidence type="ECO:0000313" key="3">
    <source>
        <dbReference type="Proteomes" id="UP000676079"/>
    </source>
</evidence>
<dbReference type="EMBL" id="CP074133">
    <property type="protein sequence ID" value="QUX22502.1"/>
    <property type="molecule type" value="Genomic_DNA"/>
</dbReference>
<feature type="chain" id="PRO_5047231465" description="ParA family protein" evidence="1">
    <location>
        <begin position="23"/>
        <end position="295"/>
    </location>
</feature>
<gene>
    <name evidence="2" type="ORF">KGD84_30030</name>
</gene>
<evidence type="ECO:0000313" key="2">
    <source>
        <dbReference type="EMBL" id="QUX22502.1"/>
    </source>
</evidence>
<reference evidence="2 3" key="1">
    <citation type="submission" date="2021-05" db="EMBL/GenBank/DDBJ databases">
        <title>Direct Submission.</title>
        <authorList>
            <person name="Li K."/>
            <person name="Gao J."/>
        </authorList>
    </citation>
    <scope>NUCLEOTIDE SEQUENCE [LARGE SCALE GENOMIC DNA]</scope>
    <source>
        <strain evidence="2 3">Mg02</strain>
    </source>
</reference>
<evidence type="ECO:0008006" key="4">
    <source>
        <dbReference type="Google" id="ProtNLM"/>
    </source>
</evidence>
<feature type="signal peptide" evidence="1">
    <location>
        <begin position="1"/>
        <end position="22"/>
    </location>
</feature>
<accession>A0ABX8BJT4</accession>
<dbReference type="SUPFAM" id="SSF52540">
    <property type="entry name" value="P-loop containing nucleoside triphosphate hydrolases"/>
    <property type="match status" value="1"/>
</dbReference>
<keyword evidence="3" id="KW-1185">Reference proteome</keyword>
<protein>
    <recommendedName>
        <fullName evidence="4">ParA family protein</fullName>
    </recommendedName>
</protein>
<sequence>MIVAVCSLSGAPGVTSLAVALAACWPASPVTVPVIVEADASGGDIAAWHGLEGAPRTGLVALAAASRTPALVPREETVQGPLDVFSGEEQANPAPARFAVEVPGGLRVVAAPGDPLEAGHAVAVLAQNPALLASGRATVVDVGRAVPGSAGAALLRHADLVLVVTAPGDIGQAARLRSCAPVLASLREDGTRVGLVVTGNCPHPDAEVSRFSADLPVWARIPHDPVGAALVRGEHRPPVRWRDRWAAWSAHRRDPDGLEWMPLIKAAKGLAELCDDFSGVGLDTLGPELAKAGAA</sequence>
<organism evidence="2 3">
    <name type="scientific">Nocardiopsis changdeensis</name>
    <dbReference type="NCBI Taxonomy" id="2831969"/>
    <lineage>
        <taxon>Bacteria</taxon>
        <taxon>Bacillati</taxon>
        <taxon>Actinomycetota</taxon>
        <taxon>Actinomycetes</taxon>
        <taxon>Streptosporangiales</taxon>
        <taxon>Nocardiopsidaceae</taxon>
        <taxon>Nocardiopsis</taxon>
    </lineage>
</organism>
<dbReference type="InterPro" id="IPR027417">
    <property type="entry name" value="P-loop_NTPase"/>
</dbReference>
<dbReference type="Gene3D" id="3.40.50.300">
    <property type="entry name" value="P-loop containing nucleotide triphosphate hydrolases"/>
    <property type="match status" value="1"/>
</dbReference>
<name>A0ABX8BJT4_9ACTN</name>
<dbReference type="Proteomes" id="UP000676079">
    <property type="component" value="Chromosome"/>
</dbReference>
<keyword evidence="1" id="KW-0732">Signal</keyword>
<proteinExistence type="predicted"/>